<gene>
    <name evidence="1" type="ORF">EYB53_010715</name>
</gene>
<dbReference type="RefSeq" id="WP_135478181.1">
    <property type="nucleotide sequence ID" value="NZ_SIJK02000016.1"/>
</dbReference>
<sequence>MNSNRTARDYRATLALAAFVLFAFVLLAALLAPGAIPLMPTLPALIELLRVALRALEGG</sequence>
<protein>
    <submittedName>
        <fullName evidence="1">Uncharacterized protein</fullName>
    </submittedName>
</protein>
<name>A0ABS4D9S7_9CHLR</name>
<dbReference type="Proteomes" id="UP001193081">
    <property type="component" value="Unassembled WGS sequence"/>
</dbReference>
<dbReference type="EMBL" id="SIJK02000016">
    <property type="protein sequence ID" value="MBP1466177.1"/>
    <property type="molecule type" value="Genomic_DNA"/>
</dbReference>
<comment type="caution">
    <text evidence="1">The sequence shown here is derived from an EMBL/GenBank/DDBJ whole genome shotgun (WGS) entry which is preliminary data.</text>
</comment>
<accession>A0ABS4D9S7</accession>
<evidence type="ECO:0000313" key="2">
    <source>
        <dbReference type="Proteomes" id="UP001193081"/>
    </source>
</evidence>
<reference evidence="1 2" key="1">
    <citation type="submission" date="2021-03" db="EMBL/GenBank/DDBJ databases">
        <authorList>
            <person name="Grouzdev D.S."/>
        </authorList>
    </citation>
    <scope>NUCLEOTIDE SEQUENCE [LARGE SCALE GENOMIC DNA]</scope>
    <source>
        <strain evidence="1 2">M50-1</strain>
    </source>
</reference>
<keyword evidence="2" id="KW-1185">Reference proteome</keyword>
<proteinExistence type="predicted"/>
<evidence type="ECO:0000313" key="1">
    <source>
        <dbReference type="EMBL" id="MBP1466177.1"/>
    </source>
</evidence>
<organism evidence="1 2">
    <name type="scientific">Candidatus Chloroploca mongolica</name>
    <dbReference type="NCBI Taxonomy" id="2528176"/>
    <lineage>
        <taxon>Bacteria</taxon>
        <taxon>Bacillati</taxon>
        <taxon>Chloroflexota</taxon>
        <taxon>Chloroflexia</taxon>
        <taxon>Chloroflexales</taxon>
        <taxon>Chloroflexineae</taxon>
        <taxon>Oscillochloridaceae</taxon>
        <taxon>Candidatus Chloroploca</taxon>
    </lineage>
</organism>